<sequence length="276" mass="31180">MLAGSTRAGFLGITNRNAVSNVRCKSFSTTCCLAAQQRNAGRDSARKGDSDRNAYDISGIQRYQFDDTTSYGHIILEKKREQLELLRAIERDRSLLEQQRKPFQPPSKDRCLRFSTTIDLTLSPNVSPRQTAHTHKSVVNLPISRLPLNDAAAIHRFKLLAGPRWIPPKDAVLQQKSQAEGQVDEHGSFKMSQDSFGDVRLNRQWLMDTIQRLIKEANSTTSEIAKQELPLDLRHVYARLRKKRDHKSGDHVWARVQARAAAGNGGGVRGFPKEWL</sequence>
<evidence type="ECO:0000313" key="2">
    <source>
        <dbReference type="Proteomes" id="UP001241377"/>
    </source>
</evidence>
<organism evidence="1 2">
    <name type="scientific">Naganishia cerealis</name>
    <dbReference type="NCBI Taxonomy" id="610337"/>
    <lineage>
        <taxon>Eukaryota</taxon>
        <taxon>Fungi</taxon>
        <taxon>Dikarya</taxon>
        <taxon>Basidiomycota</taxon>
        <taxon>Agaricomycotina</taxon>
        <taxon>Tremellomycetes</taxon>
        <taxon>Filobasidiales</taxon>
        <taxon>Filobasidiaceae</taxon>
        <taxon>Naganishia</taxon>
    </lineage>
</organism>
<accession>A0ACC2WF47</accession>
<dbReference type="EMBL" id="JASBWR010000016">
    <property type="protein sequence ID" value="KAJ9109770.1"/>
    <property type="molecule type" value="Genomic_DNA"/>
</dbReference>
<gene>
    <name evidence="1" type="ORF">QFC19_002000</name>
</gene>
<name>A0ACC2WF47_9TREE</name>
<evidence type="ECO:0000313" key="1">
    <source>
        <dbReference type="EMBL" id="KAJ9109770.1"/>
    </source>
</evidence>
<protein>
    <submittedName>
        <fullName evidence="1">Uncharacterized protein</fullName>
    </submittedName>
</protein>
<dbReference type="Proteomes" id="UP001241377">
    <property type="component" value="Unassembled WGS sequence"/>
</dbReference>
<proteinExistence type="predicted"/>
<reference evidence="1" key="1">
    <citation type="submission" date="2023-04" db="EMBL/GenBank/DDBJ databases">
        <title>Draft Genome sequencing of Naganishia species isolated from polar environments using Oxford Nanopore Technology.</title>
        <authorList>
            <person name="Leo P."/>
            <person name="Venkateswaran K."/>
        </authorList>
    </citation>
    <scope>NUCLEOTIDE SEQUENCE</scope>
    <source>
        <strain evidence="1">MNA-CCFEE 5261</strain>
    </source>
</reference>
<comment type="caution">
    <text evidence="1">The sequence shown here is derived from an EMBL/GenBank/DDBJ whole genome shotgun (WGS) entry which is preliminary data.</text>
</comment>
<keyword evidence="2" id="KW-1185">Reference proteome</keyword>